<protein>
    <recommendedName>
        <fullName evidence="1">HNH nuclease domain-containing protein</fullName>
    </recommendedName>
</protein>
<dbReference type="EMBL" id="LAZR01005140">
    <property type="protein sequence ID" value="KKN02527.1"/>
    <property type="molecule type" value="Genomic_DNA"/>
</dbReference>
<proteinExistence type="predicted"/>
<dbReference type="Pfam" id="PF13392">
    <property type="entry name" value="HNH_3"/>
    <property type="match status" value="1"/>
</dbReference>
<accession>A0A0F9MT12</accession>
<name>A0A0F9MT12_9ZZZZ</name>
<organism evidence="2">
    <name type="scientific">marine sediment metagenome</name>
    <dbReference type="NCBI Taxonomy" id="412755"/>
    <lineage>
        <taxon>unclassified sequences</taxon>
        <taxon>metagenomes</taxon>
        <taxon>ecological metagenomes</taxon>
    </lineage>
</organism>
<evidence type="ECO:0000259" key="1">
    <source>
        <dbReference type="Pfam" id="PF13392"/>
    </source>
</evidence>
<gene>
    <name evidence="2" type="ORF">LCGC14_1116990</name>
</gene>
<feature type="domain" description="HNH nuclease" evidence="1">
    <location>
        <begin position="87"/>
        <end position="125"/>
    </location>
</feature>
<dbReference type="InterPro" id="IPR044925">
    <property type="entry name" value="His-Me_finger_sf"/>
</dbReference>
<dbReference type="Gene3D" id="3.90.75.20">
    <property type="match status" value="1"/>
</dbReference>
<reference evidence="2" key="1">
    <citation type="journal article" date="2015" name="Nature">
        <title>Complex archaea that bridge the gap between prokaryotes and eukaryotes.</title>
        <authorList>
            <person name="Spang A."/>
            <person name="Saw J.H."/>
            <person name="Jorgensen S.L."/>
            <person name="Zaremba-Niedzwiedzka K."/>
            <person name="Martijn J."/>
            <person name="Lind A.E."/>
            <person name="van Eijk R."/>
            <person name="Schleper C."/>
            <person name="Guy L."/>
            <person name="Ettema T.J."/>
        </authorList>
    </citation>
    <scope>NUCLEOTIDE SEQUENCE</scope>
</reference>
<dbReference type="SUPFAM" id="SSF54060">
    <property type="entry name" value="His-Me finger endonucleases"/>
    <property type="match status" value="1"/>
</dbReference>
<feature type="non-terminal residue" evidence="2">
    <location>
        <position position="1"/>
    </location>
</feature>
<sequence>MKICRTCTREFKPSSRHKDCPACRALNAKHPCESCGNLIYKKLTMCVPCNGKRQTGSGNASWKGGMVYHKKGYIMIRTPGRNYVFEHVLVMENFLGRELIKGENVHHLNGVRDDNRLENLELWTRPQPTGIRAKDAVAWAQETLGLYAPELLNGCNTGAVEDG</sequence>
<dbReference type="InterPro" id="IPR003615">
    <property type="entry name" value="HNH_nuc"/>
</dbReference>
<dbReference type="AlphaFoldDB" id="A0A0F9MT12"/>
<comment type="caution">
    <text evidence="2">The sequence shown here is derived from an EMBL/GenBank/DDBJ whole genome shotgun (WGS) entry which is preliminary data.</text>
</comment>
<evidence type="ECO:0000313" key="2">
    <source>
        <dbReference type="EMBL" id="KKN02527.1"/>
    </source>
</evidence>